<proteinExistence type="inferred from homology"/>
<sequence>MIVCFDIGGTAIKGAYATTPEGIQPLPRIPTPGHDLDAFVAALAFVVDAAPEPVEAVSLSIAGVIDPDTRQAIVANIPCIHGVRLQEELERRLSLPVVVANDADCFAMAEAGFGAGQGHEVVFGVILGSGVGGGLVVRGRLINEGGGYAGEWGHGPISATTAGAGGHSVPQFACGCGQTGCLDAIGSARGLERLDKHLHGRELSSVEIIAAWEEGDERAAETVDVHVDILSGPLAVLINTTGASRVPVGGGLSNATGLIERLDAATRSKTLRRFTSPLVVPAACTIEPGLIGSAILGFQKSSQA</sequence>
<dbReference type="EMBL" id="JACYXI010000003">
    <property type="protein sequence ID" value="MBD8891233.1"/>
    <property type="molecule type" value="Genomic_DNA"/>
</dbReference>
<comment type="caution">
    <text evidence="2">The sequence shown here is derived from an EMBL/GenBank/DDBJ whole genome shotgun (WGS) entry which is preliminary data.</text>
</comment>
<dbReference type="RefSeq" id="WP_192147374.1">
    <property type="nucleotide sequence ID" value="NZ_JACYXI010000003.1"/>
</dbReference>
<comment type="similarity">
    <text evidence="1">Belongs to the ROK (NagC/XylR) family.</text>
</comment>
<dbReference type="SUPFAM" id="SSF53067">
    <property type="entry name" value="Actin-like ATPase domain"/>
    <property type="match status" value="1"/>
</dbReference>
<keyword evidence="3" id="KW-1185">Reference proteome</keyword>
<dbReference type="CDD" id="cd24057">
    <property type="entry name" value="ASKHA_NBD_ROK_NAGK"/>
    <property type="match status" value="1"/>
</dbReference>
<dbReference type="PANTHER" id="PTHR18964:SF149">
    <property type="entry name" value="BIFUNCTIONAL UDP-N-ACETYLGLUCOSAMINE 2-EPIMERASE_N-ACETYLMANNOSAMINE KINASE"/>
    <property type="match status" value="1"/>
</dbReference>
<dbReference type="InterPro" id="IPR043129">
    <property type="entry name" value="ATPase_NBD"/>
</dbReference>
<accession>A0ABR9CK76</accession>
<reference evidence="2 3" key="2">
    <citation type="journal article" date="2021" name="Int. J. Syst. Evol. Microbiol.">
        <title>Roseibium litorale sp. nov., isolated from a tidal flat sediment and proposal for the reclassification of Labrenzia polysiphoniae as Roseibium polysiphoniae comb. nov.</title>
        <authorList>
            <person name="Liu Y."/>
            <person name="Pei T."/>
            <person name="Du J."/>
            <person name="Chao M."/>
            <person name="Deng M.R."/>
            <person name="Zhu H."/>
        </authorList>
    </citation>
    <scope>NUCLEOTIDE SEQUENCE [LARGE SCALE GENOMIC DNA]</scope>
    <source>
        <strain evidence="2 3">4C16A</strain>
    </source>
</reference>
<reference evidence="3" key="1">
    <citation type="submission" date="2020-09" db="EMBL/GenBank/DDBJ databases">
        <title>The genome sequence of strain Labrenzia suaedae 4C16A.</title>
        <authorList>
            <person name="Liu Y."/>
        </authorList>
    </citation>
    <scope>NUCLEOTIDE SEQUENCE [LARGE SCALE GENOMIC DNA]</scope>
    <source>
        <strain evidence="3">4C16A</strain>
    </source>
</reference>
<name>A0ABR9CK76_9HYPH</name>
<dbReference type="Gene3D" id="3.30.420.40">
    <property type="match status" value="2"/>
</dbReference>
<protein>
    <submittedName>
        <fullName evidence="2">ROK family protein</fullName>
    </submittedName>
</protein>
<dbReference type="PANTHER" id="PTHR18964">
    <property type="entry name" value="ROK (REPRESSOR, ORF, KINASE) FAMILY"/>
    <property type="match status" value="1"/>
</dbReference>
<dbReference type="InterPro" id="IPR000600">
    <property type="entry name" value="ROK"/>
</dbReference>
<evidence type="ECO:0000313" key="2">
    <source>
        <dbReference type="EMBL" id="MBD8891233.1"/>
    </source>
</evidence>
<evidence type="ECO:0000256" key="1">
    <source>
        <dbReference type="ARBA" id="ARBA00006479"/>
    </source>
</evidence>
<evidence type="ECO:0000313" key="3">
    <source>
        <dbReference type="Proteomes" id="UP000632063"/>
    </source>
</evidence>
<dbReference type="Pfam" id="PF00480">
    <property type="entry name" value="ROK"/>
    <property type="match status" value="1"/>
</dbReference>
<gene>
    <name evidence="2" type="ORF">IG616_06730</name>
</gene>
<dbReference type="Proteomes" id="UP000632063">
    <property type="component" value="Unassembled WGS sequence"/>
</dbReference>
<organism evidence="2 3">
    <name type="scientific">Roseibium litorale</name>
    <dbReference type="NCBI Taxonomy" id="2803841"/>
    <lineage>
        <taxon>Bacteria</taxon>
        <taxon>Pseudomonadati</taxon>
        <taxon>Pseudomonadota</taxon>
        <taxon>Alphaproteobacteria</taxon>
        <taxon>Hyphomicrobiales</taxon>
        <taxon>Stappiaceae</taxon>
        <taxon>Roseibium</taxon>
    </lineage>
</organism>